<name>A0A8H5C775_9AGAR</name>
<proteinExistence type="predicted"/>
<dbReference type="OrthoDB" id="2966368at2759"/>
<dbReference type="AlphaFoldDB" id="A0A8H5C775"/>
<feature type="region of interest" description="Disordered" evidence="1">
    <location>
        <begin position="188"/>
        <end position="258"/>
    </location>
</feature>
<feature type="compositionally biased region" description="Low complexity" evidence="1">
    <location>
        <begin position="465"/>
        <end position="479"/>
    </location>
</feature>
<protein>
    <submittedName>
        <fullName evidence="2">Uncharacterized protein</fullName>
    </submittedName>
</protein>
<comment type="caution">
    <text evidence="2">The sequence shown here is derived from an EMBL/GenBank/DDBJ whole genome shotgun (WGS) entry which is preliminary data.</text>
</comment>
<sequence length="670" mass="72361">MEATTPTMALPVHEFPDAPLLLGDWKTMYLEKVLGEAALGKVPLDDILYRMHHLPISSIRWYKTTIPLDPSGRPRTFELASGSQWGSDGQQDLPQGEPAHLHLHAEHEHHHLVAEVTLPTSTVRMPGTSEPRESDGVVMGAVLGSLLIEGTCRLDMPLVHEPAIPPRVTDGQGPDTNLVQAALFRTLPRPSNAPSRPTPFVGSADGSTADVDTTPIARRFSPMTAAGDTPTRGTSIRRPNFYDGPESSGTRHTSDEVDFPTASLASGSRFTQEPAATPSDLTTDELADAVADRLDLSYLNKRSNSLRSFSSSSPQFISPWASRSNSISRSRGGSTDTIATRPNSRSNSSNATSFTTTSSISSAGLVFSDNRGVPAVFAGEVEARFIVKSLDQQFNVPFAPGSTEDGVPDEECVLELSFPPNANQTSPRSSDDGPQGFFTLRDLSILAHAVERSLKDKTLVEGDPSTSFDDSASESAFSERSAESGPSEISLPTSNASTCCCEFYKRLFAVIPRVSGLRAVEEVGSVSHVVAGASSAMAEFGGGLAAKHYEEYAHHGGYLRAPFLDQAEEFIRPNDAGFEAIGRVLGTKFEQRKRRFERELLRVVKSSGPGARSAASTEDSELRPLSDAYRGRPVQPIPKVAIEEARDAAERFRRAVRESDHAHQTEYVDA</sequence>
<dbReference type="EMBL" id="JAACJK010000058">
    <property type="protein sequence ID" value="KAF5336482.1"/>
    <property type="molecule type" value="Genomic_DNA"/>
</dbReference>
<evidence type="ECO:0000256" key="1">
    <source>
        <dbReference type="SAM" id="MobiDB-lite"/>
    </source>
</evidence>
<evidence type="ECO:0000313" key="2">
    <source>
        <dbReference type="EMBL" id="KAF5336482.1"/>
    </source>
</evidence>
<gene>
    <name evidence="2" type="ORF">D9611_006681</name>
</gene>
<feature type="region of interest" description="Disordered" evidence="1">
    <location>
        <begin position="264"/>
        <end position="283"/>
    </location>
</feature>
<organism evidence="2 3">
    <name type="scientific">Ephemerocybe angulata</name>
    <dbReference type="NCBI Taxonomy" id="980116"/>
    <lineage>
        <taxon>Eukaryota</taxon>
        <taxon>Fungi</taxon>
        <taxon>Dikarya</taxon>
        <taxon>Basidiomycota</taxon>
        <taxon>Agaricomycotina</taxon>
        <taxon>Agaricomycetes</taxon>
        <taxon>Agaricomycetidae</taxon>
        <taxon>Agaricales</taxon>
        <taxon>Agaricineae</taxon>
        <taxon>Psathyrellaceae</taxon>
        <taxon>Ephemerocybe</taxon>
    </lineage>
</organism>
<accession>A0A8H5C775</accession>
<feature type="region of interest" description="Disordered" evidence="1">
    <location>
        <begin position="306"/>
        <end position="354"/>
    </location>
</feature>
<dbReference type="Proteomes" id="UP000541558">
    <property type="component" value="Unassembled WGS sequence"/>
</dbReference>
<feature type="region of interest" description="Disordered" evidence="1">
    <location>
        <begin position="607"/>
        <end position="639"/>
    </location>
</feature>
<keyword evidence="3" id="KW-1185">Reference proteome</keyword>
<evidence type="ECO:0000313" key="3">
    <source>
        <dbReference type="Proteomes" id="UP000541558"/>
    </source>
</evidence>
<reference evidence="2 3" key="1">
    <citation type="journal article" date="2020" name="ISME J.">
        <title>Uncovering the hidden diversity of litter-decomposition mechanisms in mushroom-forming fungi.</title>
        <authorList>
            <person name="Floudas D."/>
            <person name="Bentzer J."/>
            <person name="Ahren D."/>
            <person name="Johansson T."/>
            <person name="Persson P."/>
            <person name="Tunlid A."/>
        </authorList>
    </citation>
    <scope>NUCLEOTIDE SEQUENCE [LARGE SCALE GENOMIC DNA]</scope>
    <source>
        <strain evidence="2 3">CBS 175.51</strain>
    </source>
</reference>
<feature type="region of interest" description="Disordered" evidence="1">
    <location>
        <begin position="458"/>
        <end position="493"/>
    </location>
</feature>